<dbReference type="Proteomes" id="UP001159363">
    <property type="component" value="Chromosome 7"/>
</dbReference>
<evidence type="ECO:0000313" key="2">
    <source>
        <dbReference type="EMBL" id="KAJ8877429.1"/>
    </source>
</evidence>
<evidence type="ECO:0000313" key="3">
    <source>
        <dbReference type="Proteomes" id="UP001159363"/>
    </source>
</evidence>
<protein>
    <submittedName>
        <fullName evidence="2">Uncharacterized protein</fullName>
    </submittedName>
</protein>
<name>A0ABQ9GZF5_9NEOP</name>
<comment type="caution">
    <text evidence="2">The sequence shown here is derived from an EMBL/GenBank/DDBJ whole genome shotgun (WGS) entry which is preliminary data.</text>
</comment>
<keyword evidence="3" id="KW-1185">Reference proteome</keyword>
<dbReference type="EMBL" id="JARBHB010000008">
    <property type="protein sequence ID" value="KAJ8877429.1"/>
    <property type="molecule type" value="Genomic_DNA"/>
</dbReference>
<feature type="region of interest" description="Disordered" evidence="1">
    <location>
        <begin position="1"/>
        <end position="27"/>
    </location>
</feature>
<accession>A0ABQ9GZF5</accession>
<evidence type="ECO:0000256" key="1">
    <source>
        <dbReference type="SAM" id="MobiDB-lite"/>
    </source>
</evidence>
<gene>
    <name evidence="2" type="ORF">PR048_021883</name>
</gene>
<reference evidence="2 3" key="1">
    <citation type="submission" date="2023-02" db="EMBL/GenBank/DDBJ databases">
        <title>LHISI_Scaffold_Assembly.</title>
        <authorList>
            <person name="Stuart O.P."/>
            <person name="Cleave R."/>
            <person name="Magrath M.J.L."/>
            <person name="Mikheyev A.S."/>
        </authorList>
    </citation>
    <scope>NUCLEOTIDE SEQUENCE [LARGE SCALE GENOMIC DNA]</scope>
    <source>
        <strain evidence="2">Daus_M_001</strain>
        <tissue evidence="2">Leg muscle</tissue>
    </source>
</reference>
<feature type="compositionally biased region" description="Basic and acidic residues" evidence="1">
    <location>
        <begin position="8"/>
        <end position="24"/>
    </location>
</feature>
<proteinExistence type="predicted"/>
<organism evidence="2 3">
    <name type="scientific">Dryococelus australis</name>
    <dbReference type="NCBI Taxonomy" id="614101"/>
    <lineage>
        <taxon>Eukaryota</taxon>
        <taxon>Metazoa</taxon>
        <taxon>Ecdysozoa</taxon>
        <taxon>Arthropoda</taxon>
        <taxon>Hexapoda</taxon>
        <taxon>Insecta</taxon>
        <taxon>Pterygota</taxon>
        <taxon>Neoptera</taxon>
        <taxon>Polyneoptera</taxon>
        <taxon>Phasmatodea</taxon>
        <taxon>Verophasmatodea</taxon>
        <taxon>Anareolatae</taxon>
        <taxon>Phasmatidae</taxon>
        <taxon>Eurycanthinae</taxon>
        <taxon>Dryococelus</taxon>
    </lineage>
</organism>
<sequence>MRVIEVSMEQRRNERVAETGDSRENPPTYGIVRHDSHMRKSGVHKIAYDPSLSYLLRSDTTFAVGRLCRVKAGLAIVRHIRRLLSVRQSCVYRFRPSVESDSQQSVDRLSFYRKQVALRLVEEHVTAGRTDGRTTEEYDGLLLENNMVAREGARVGSPSRALSSELGQQRGLSMTSRVNERVLSRRIRTQTKSPATCGSCYKLVWRLQLRALSTGAQAFTTCLPRVRTVFDSRRCDFRMWESCRTMPLVCGFSLGSTSALSDIRPVNLFTVEGNFPPDLCPLAPSWFEIRSEIGSKIGTENCCTIRVQSWTGDREEVRFEPPKLAVRNLDLRSAAIVDKIRYKRSGDLQHADCSAMLYLSVWKSSWPWASVWKEEEEEENA</sequence>